<feature type="region of interest" description="Disordered" evidence="1">
    <location>
        <begin position="441"/>
        <end position="469"/>
    </location>
</feature>
<organism evidence="3">
    <name type="scientific">freshwater metagenome</name>
    <dbReference type="NCBI Taxonomy" id="449393"/>
    <lineage>
        <taxon>unclassified sequences</taxon>
        <taxon>metagenomes</taxon>
        <taxon>ecological metagenomes</taxon>
    </lineage>
</organism>
<dbReference type="Pfam" id="PF02470">
    <property type="entry name" value="MlaD"/>
    <property type="match status" value="1"/>
</dbReference>
<dbReference type="EMBL" id="CAFBMK010000047">
    <property type="protein sequence ID" value="CAB4909142.1"/>
    <property type="molecule type" value="Genomic_DNA"/>
</dbReference>
<dbReference type="PANTHER" id="PTHR33371">
    <property type="entry name" value="INTERMEMBRANE PHOSPHOLIPID TRANSPORT SYSTEM BINDING PROTEIN MLAD-RELATED"/>
    <property type="match status" value="1"/>
</dbReference>
<gene>
    <name evidence="3" type="ORF">UFOPK3564_01107</name>
</gene>
<reference evidence="3" key="1">
    <citation type="submission" date="2020-05" db="EMBL/GenBank/DDBJ databases">
        <authorList>
            <person name="Chiriac C."/>
            <person name="Salcher M."/>
            <person name="Ghai R."/>
            <person name="Kavagutti S V."/>
        </authorList>
    </citation>
    <scope>NUCLEOTIDE SEQUENCE</scope>
</reference>
<name>A0A6J7GMF8_9ZZZZ</name>
<accession>A0A6J7GMF8</accession>
<dbReference type="PANTHER" id="PTHR33371:SF4">
    <property type="entry name" value="INTERMEMBRANE PHOSPHOLIPID TRANSPORT SYSTEM BINDING PROTEIN MLAD"/>
    <property type="match status" value="1"/>
</dbReference>
<evidence type="ECO:0000256" key="1">
    <source>
        <dbReference type="SAM" id="MobiDB-lite"/>
    </source>
</evidence>
<feature type="domain" description="Mce/MlaD" evidence="2">
    <location>
        <begin position="49"/>
        <end position="129"/>
    </location>
</feature>
<dbReference type="AlphaFoldDB" id="A0A6J7GMF8"/>
<protein>
    <submittedName>
        <fullName evidence="3">Unannotated protein</fullName>
    </submittedName>
</protein>
<evidence type="ECO:0000259" key="2">
    <source>
        <dbReference type="Pfam" id="PF02470"/>
    </source>
</evidence>
<proteinExistence type="predicted"/>
<sequence>MSRIRDRFAYQPGMHRARPLRNGLLLLGLVVLVLYAGYSRSIPFLGKGGEEIQARFANATQVQGGTVVRTAGVDVGEVTKVERERGRRGALVTMRIKDEQDLDLKSDARAGIRWRTLLGRNMYIDLDPGTPGNGELGADGIPLDRTSIQTEADQAIQTLGPTQRRSVQETIAAFDAGTKEPKEIQAAIDAAGPALKKIRTGVGSLRGTNPGNLTDLVRETSRTMGALSTADEDLAGLVENGRVALGVTASRRDSLGSLLDQAPGTMDDTRLTLARVRGTLDQLDPTAVDLLPGARALPDAADAARPALRRLDTVLDDAEPTLRALRPAVTRLATTVDPGITTINALKPTVTRTNDVLLPWLNERDKDTNLKLSEAIGPFFSVLSSAASGFDANGFMLNFQTAPSERTFQTLPCTTYLTDPDVPADKKFQCQALGDIVKALSGQPLPPATDFPDDPPRPKNASAKKGSDR</sequence>
<evidence type="ECO:0000313" key="3">
    <source>
        <dbReference type="EMBL" id="CAB4909142.1"/>
    </source>
</evidence>
<dbReference type="InterPro" id="IPR052336">
    <property type="entry name" value="MlaD_Phospholipid_Transporter"/>
</dbReference>
<dbReference type="InterPro" id="IPR003399">
    <property type="entry name" value="Mce/MlaD"/>
</dbReference>